<dbReference type="Proteomes" id="UP000078046">
    <property type="component" value="Unassembled WGS sequence"/>
</dbReference>
<evidence type="ECO:0000256" key="3">
    <source>
        <dbReference type="ARBA" id="ARBA00022833"/>
    </source>
</evidence>
<keyword evidence="4 6" id="KW-0443">Lipid metabolism</keyword>
<gene>
    <name evidence="9" type="ORF">A3Q56_03916</name>
</gene>
<dbReference type="InterPro" id="IPR033562">
    <property type="entry name" value="PLPL"/>
</dbReference>
<accession>A0A177B3P2</accession>
<feature type="short sequence motif" description="GXGXXG" evidence="6">
    <location>
        <begin position="290"/>
        <end position="295"/>
    </location>
</feature>
<evidence type="ECO:0000256" key="2">
    <source>
        <dbReference type="ARBA" id="ARBA00022771"/>
    </source>
</evidence>
<dbReference type="SUPFAM" id="SSF52151">
    <property type="entry name" value="FabD/lysophospholipase-like"/>
    <property type="match status" value="1"/>
</dbReference>
<dbReference type="GO" id="GO:0004806">
    <property type="term" value="F:triacylglycerol lipase activity"/>
    <property type="evidence" value="ECO:0007669"/>
    <property type="project" value="TreeGrafter"/>
</dbReference>
<dbReference type="Pfam" id="PF01753">
    <property type="entry name" value="zf-MYND"/>
    <property type="match status" value="1"/>
</dbReference>
<feature type="short sequence motif" description="DGA/G" evidence="6">
    <location>
        <begin position="442"/>
        <end position="444"/>
    </location>
</feature>
<evidence type="ECO:0000259" key="8">
    <source>
        <dbReference type="PROSITE" id="PS51635"/>
    </source>
</evidence>
<keyword evidence="2 5" id="KW-0863">Zinc-finger</keyword>
<dbReference type="Pfam" id="PF01734">
    <property type="entry name" value="Patatin"/>
    <property type="match status" value="1"/>
</dbReference>
<dbReference type="InterPro" id="IPR016035">
    <property type="entry name" value="Acyl_Trfase/lysoPLipase"/>
</dbReference>
<feature type="active site" description="Proton acceptor" evidence="6">
    <location>
        <position position="442"/>
    </location>
</feature>
<keyword evidence="3" id="KW-0862">Zinc</keyword>
<dbReference type="GO" id="GO:0005737">
    <property type="term" value="C:cytoplasm"/>
    <property type="evidence" value="ECO:0007669"/>
    <property type="project" value="TreeGrafter"/>
</dbReference>
<keyword evidence="10" id="KW-1185">Reference proteome</keyword>
<proteinExistence type="predicted"/>
<dbReference type="GO" id="GO:0008270">
    <property type="term" value="F:zinc ion binding"/>
    <property type="evidence" value="ECO:0007669"/>
    <property type="project" value="UniProtKB-KW"/>
</dbReference>
<organism evidence="9 10">
    <name type="scientific">Intoshia linei</name>
    <dbReference type="NCBI Taxonomy" id="1819745"/>
    <lineage>
        <taxon>Eukaryota</taxon>
        <taxon>Metazoa</taxon>
        <taxon>Spiralia</taxon>
        <taxon>Lophotrochozoa</taxon>
        <taxon>Mesozoa</taxon>
        <taxon>Orthonectida</taxon>
        <taxon>Rhopaluridae</taxon>
        <taxon>Intoshia</taxon>
    </lineage>
</organism>
<feature type="domain" description="MYND-type" evidence="7">
    <location>
        <begin position="214"/>
        <end position="251"/>
    </location>
</feature>
<evidence type="ECO:0000259" key="7">
    <source>
        <dbReference type="PROSITE" id="PS50865"/>
    </source>
</evidence>
<dbReference type="EMBL" id="LWCA01000462">
    <property type="protein sequence ID" value="OAF68352.1"/>
    <property type="molecule type" value="Genomic_DNA"/>
</dbReference>
<feature type="domain" description="PNPLA" evidence="8">
    <location>
        <begin position="286"/>
        <end position="455"/>
    </location>
</feature>
<dbReference type="GO" id="GO:0016020">
    <property type="term" value="C:membrane"/>
    <property type="evidence" value="ECO:0007669"/>
    <property type="project" value="TreeGrafter"/>
</dbReference>
<evidence type="ECO:0000256" key="5">
    <source>
        <dbReference type="PROSITE-ProRule" id="PRU00134"/>
    </source>
</evidence>
<comment type="caution">
    <text evidence="9">The sequence shown here is derived from an EMBL/GenBank/DDBJ whole genome shotgun (WGS) entry which is preliminary data.</text>
</comment>
<feature type="active site" description="Nucleophile" evidence="6">
    <location>
        <position position="321"/>
    </location>
</feature>
<name>A0A177B3P2_9BILA</name>
<dbReference type="GO" id="GO:0019433">
    <property type="term" value="P:triglyceride catabolic process"/>
    <property type="evidence" value="ECO:0007669"/>
    <property type="project" value="TreeGrafter"/>
</dbReference>
<dbReference type="GO" id="GO:0055088">
    <property type="term" value="P:lipid homeostasis"/>
    <property type="evidence" value="ECO:0007669"/>
    <property type="project" value="TreeGrafter"/>
</dbReference>
<dbReference type="OrthoDB" id="197155at2759"/>
<evidence type="ECO:0000256" key="1">
    <source>
        <dbReference type="ARBA" id="ARBA00022723"/>
    </source>
</evidence>
<dbReference type="InterPro" id="IPR002893">
    <property type="entry name" value="Znf_MYND"/>
</dbReference>
<dbReference type="PANTHER" id="PTHR12406">
    <property type="entry name" value="CALCIUM-INDEPENDENT PHOSPHOLIPASE A2 IPLA2 -RELATED"/>
    <property type="match status" value="1"/>
</dbReference>
<dbReference type="PROSITE" id="PS51635">
    <property type="entry name" value="PNPLA"/>
    <property type="match status" value="1"/>
</dbReference>
<keyword evidence="6" id="KW-0378">Hydrolase</keyword>
<dbReference type="Gene3D" id="3.40.1090.10">
    <property type="entry name" value="Cytosolic phospholipase A2 catalytic domain"/>
    <property type="match status" value="2"/>
</dbReference>
<dbReference type="Gene3D" id="6.10.140.2220">
    <property type="match status" value="1"/>
</dbReference>
<sequence>MENIVCYQEAESIVDNLKAFEIKHIGSIEWLKQHENIEKLNMEAIMNAQTQSNEIIRDIFLSNNQIVLLVADLISVHVWKEKISHKIIEIENISINFYMANYHEATLINLFETLMFHGDIIQQMDKVLLDLVDYCYQKLNYWSTSSEKDIEAIFLFYKEGRNKGDKYFYTKRIDYEIMLKCITIIRYIVDNLKILAKTYDIEKLQSLIPQDRKCSHCGAEDVVKKCSSCKSEYYCNRKCQISDWERHKNMLERIEENWKRHKVSTISEQECNDLRLDYTASNLPYLSFSGGGFLGIYHMGVVSCMNDIAPYLTKAKCIGVSAGAMAASICALLPKISIEDCVTELLKNTCAAHAHPLGSFHISYRPAERVKDACLKVIPDEISKGDLKRIIVSVTTLFPFKNKMLQNLQNKKELVDAIGCSSFIPIFSGVDIPKFKNQYYIDGGITNNLPSIGTRTITISPIAGDALICPDEKASLLSLNLFNNTTSDISFSNLKRLVCALKAPSLNEMVRQLTSGYNNCYKYIIDHVLPMCSKHAQEYKVNSIFDFRQCRLCRDCRELCNTDTKNQKLPLHLQECVNNFCAKLNQSKYIYENYKLYRLTRYTVSLCFLPVAFSYSLIKRYISICPTVYSTVLSMLYDFWNLVQKLLNKLKTSPVRQQDVVSQLTIEINRLSHQYDEKLNTLYGFPLIATNTQAPPYAIPAFIKPNKGKKDMQTSDGLIMKSKKFLNITDTSIYQYSMFEYEEDQNDNINCKNNCNLYQKSSHINKNNSVMKRDNKFYDIQVHFLNSMQKLPYLELSQYGSMANVIHTSNQQNLLRKAYYEKITTTHTKIYALHDPKGPPPEENVLNFFVNYTFI</sequence>
<dbReference type="PANTHER" id="PTHR12406:SF38">
    <property type="entry name" value="PNPLA DOMAIN-CONTAINING PROTEIN"/>
    <property type="match status" value="1"/>
</dbReference>
<dbReference type="GO" id="GO:0005811">
    <property type="term" value="C:lipid droplet"/>
    <property type="evidence" value="ECO:0007669"/>
    <property type="project" value="TreeGrafter"/>
</dbReference>
<protein>
    <recommendedName>
        <fullName evidence="11">PNPLA domain-containing protein</fullName>
    </recommendedName>
</protein>
<dbReference type="SUPFAM" id="SSF144232">
    <property type="entry name" value="HIT/MYND zinc finger-like"/>
    <property type="match status" value="1"/>
</dbReference>
<dbReference type="AlphaFoldDB" id="A0A177B3P2"/>
<evidence type="ECO:0000256" key="4">
    <source>
        <dbReference type="ARBA" id="ARBA00023098"/>
    </source>
</evidence>
<evidence type="ECO:0000313" key="9">
    <source>
        <dbReference type="EMBL" id="OAF68352.1"/>
    </source>
</evidence>
<keyword evidence="6" id="KW-0442">Lipid degradation</keyword>
<evidence type="ECO:0000313" key="10">
    <source>
        <dbReference type="Proteomes" id="UP000078046"/>
    </source>
</evidence>
<reference evidence="9 10" key="1">
    <citation type="submission" date="2016-04" db="EMBL/GenBank/DDBJ databases">
        <title>The genome of Intoshia linei affirms orthonectids as highly simplified spiralians.</title>
        <authorList>
            <person name="Mikhailov K.V."/>
            <person name="Slusarev G.S."/>
            <person name="Nikitin M.A."/>
            <person name="Logacheva M.D."/>
            <person name="Penin A."/>
            <person name="Aleoshin V."/>
            <person name="Panchin Y.V."/>
        </authorList>
    </citation>
    <scope>NUCLEOTIDE SEQUENCE [LARGE SCALE GENOMIC DNA]</scope>
    <source>
        <strain evidence="9">Intl2013</strain>
        <tissue evidence="9">Whole animal</tissue>
    </source>
</reference>
<evidence type="ECO:0008006" key="11">
    <source>
        <dbReference type="Google" id="ProtNLM"/>
    </source>
</evidence>
<evidence type="ECO:0000256" key="6">
    <source>
        <dbReference type="PROSITE-ProRule" id="PRU01161"/>
    </source>
</evidence>
<keyword evidence="1" id="KW-0479">Metal-binding</keyword>
<feature type="short sequence motif" description="GXSXG" evidence="6">
    <location>
        <begin position="319"/>
        <end position="323"/>
    </location>
</feature>
<dbReference type="PROSITE" id="PS50865">
    <property type="entry name" value="ZF_MYND_2"/>
    <property type="match status" value="1"/>
</dbReference>
<dbReference type="InterPro" id="IPR002641">
    <property type="entry name" value="PNPLA_dom"/>
</dbReference>